<keyword evidence="1" id="KW-0418">Kinase</keyword>
<dbReference type="EMBL" id="CZQE01000054">
    <property type="protein sequence ID" value="CUS43463.1"/>
    <property type="molecule type" value="Genomic_DNA"/>
</dbReference>
<name>A0A160TGW4_9ZZZZ</name>
<dbReference type="InterPro" id="IPR027417">
    <property type="entry name" value="P-loop_NTPase"/>
</dbReference>
<dbReference type="Gene3D" id="3.40.50.300">
    <property type="entry name" value="P-loop containing nucleotide triphosphate hydrolases"/>
    <property type="match status" value="1"/>
</dbReference>
<dbReference type="GO" id="GO:0016301">
    <property type="term" value="F:kinase activity"/>
    <property type="evidence" value="ECO:0007669"/>
    <property type="project" value="UniProtKB-KW"/>
</dbReference>
<proteinExistence type="predicted"/>
<keyword evidence="1" id="KW-0808">Transferase</keyword>
<reference evidence="1" key="1">
    <citation type="submission" date="2015-10" db="EMBL/GenBank/DDBJ databases">
        <authorList>
            <person name="Gilbert D.G."/>
        </authorList>
    </citation>
    <scope>NUCLEOTIDE SEQUENCE</scope>
</reference>
<gene>
    <name evidence="1" type="ORF">MGWOODY_Smn93</name>
</gene>
<accession>A0A160TGW4</accession>
<evidence type="ECO:0000313" key="1">
    <source>
        <dbReference type="EMBL" id="CUS43463.1"/>
    </source>
</evidence>
<organism evidence="1">
    <name type="scientific">hydrothermal vent metagenome</name>
    <dbReference type="NCBI Taxonomy" id="652676"/>
    <lineage>
        <taxon>unclassified sequences</taxon>
        <taxon>metagenomes</taxon>
        <taxon>ecological metagenomes</taxon>
    </lineage>
</organism>
<dbReference type="SUPFAM" id="SSF53795">
    <property type="entry name" value="PEP carboxykinase-like"/>
    <property type="match status" value="1"/>
</dbReference>
<dbReference type="AlphaFoldDB" id="A0A160TGW4"/>
<sequence length="289" mass="30831">MEERHIGAAMPVGMARFQAEVGLSEGSVPPSLPNALTVTPTYEISHDAFLLRLPKGLAFHYRRGAGTVYARTADISDKEVRLFFDGSVYGAIAWLNGLVPLHASAISHAGGVHAFTGVSGEGKSTLAAALARRGLAVCSDDVLVLDLSDPGQLMALPGHRRLKLWADALVLTDRQSDDAVRPGLDKFYVADRVPFDAEPLPIRRLYVLESIVNVGPGIVPVVGADRFAALRSAYYRPQFCNAIAEQAGYFATASRLSAAIAISRFNRSRAPADFAAGIAMIEADIRGTG</sequence>
<protein>
    <submittedName>
        <fullName evidence="1">Serine kinase of the HPr protein, regulates carbohydrate metabolism</fullName>
    </submittedName>
</protein>